<protein>
    <submittedName>
        <fullName evidence="1">Uncharacterized protein</fullName>
    </submittedName>
</protein>
<comment type="caution">
    <text evidence="1">The sequence shown here is derived from an EMBL/GenBank/DDBJ whole genome shotgun (WGS) entry which is preliminary data.</text>
</comment>
<sequence length="96" mass="10681">MDTDKAGWKDAINCLLEDGFKGLKALTINVYFRGAPGEGLYVLSALQALDGVGRLRDREGMDFAINLLGEHIEWRPDNFPPNHPSWQPTPTTVNLN</sequence>
<proteinExistence type="predicted"/>
<evidence type="ECO:0000313" key="2">
    <source>
        <dbReference type="Proteomes" id="UP000807306"/>
    </source>
</evidence>
<reference evidence="1" key="1">
    <citation type="submission" date="2020-11" db="EMBL/GenBank/DDBJ databases">
        <authorList>
            <consortium name="DOE Joint Genome Institute"/>
            <person name="Ahrendt S."/>
            <person name="Riley R."/>
            <person name="Andreopoulos W."/>
            <person name="Labutti K."/>
            <person name="Pangilinan J."/>
            <person name="Ruiz-Duenas F.J."/>
            <person name="Barrasa J.M."/>
            <person name="Sanchez-Garcia M."/>
            <person name="Camarero S."/>
            <person name="Miyauchi S."/>
            <person name="Serrano A."/>
            <person name="Linde D."/>
            <person name="Babiker R."/>
            <person name="Drula E."/>
            <person name="Ayuso-Fernandez I."/>
            <person name="Pacheco R."/>
            <person name="Padilla G."/>
            <person name="Ferreira P."/>
            <person name="Barriuso J."/>
            <person name="Kellner H."/>
            <person name="Castanera R."/>
            <person name="Alfaro M."/>
            <person name="Ramirez L."/>
            <person name="Pisabarro A.G."/>
            <person name="Kuo A."/>
            <person name="Tritt A."/>
            <person name="Lipzen A."/>
            <person name="He G."/>
            <person name="Yan M."/>
            <person name="Ng V."/>
            <person name="Cullen D."/>
            <person name="Martin F."/>
            <person name="Rosso M.-N."/>
            <person name="Henrissat B."/>
            <person name="Hibbett D."/>
            <person name="Martinez A.T."/>
            <person name="Grigoriev I.V."/>
        </authorList>
    </citation>
    <scope>NUCLEOTIDE SEQUENCE</scope>
    <source>
        <strain evidence="1">CBS 506.95</strain>
    </source>
</reference>
<gene>
    <name evidence="1" type="ORF">CPB83DRAFT_908799</name>
</gene>
<accession>A0A9P6EBF5</accession>
<dbReference type="AlphaFoldDB" id="A0A9P6EBF5"/>
<evidence type="ECO:0000313" key="1">
    <source>
        <dbReference type="EMBL" id="KAF9525959.1"/>
    </source>
</evidence>
<dbReference type="EMBL" id="MU157877">
    <property type="protein sequence ID" value="KAF9525959.1"/>
    <property type="molecule type" value="Genomic_DNA"/>
</dbReference>
<name>A0A9P6EBF5_9AGAR</name>
<keyword evidence="2" id="KW-1185">Reference proteome</keyword>
<dbReference type="Proteomes" id="UP000807306">
    <property type="component" value="Unassembled WGS sequence"/>
</dbReference>
<organism evidence="1 2">
    <name type="scientific">Crepidotus variabilis</name>
    <dbReference type="NCBI Taxonomy" id="179855"/>
    <lineage>
        <taxon>Eukaryota</taxon>
        <taxon>Fungi</taxon>
        <taxon>Dikarya</taxon>
        <taxon>Basidiomycota</taxon>
        <taxon>Agaricomycotina</taxon>
        <taxon>Agaricomycetes</taxon>
        <taxon>Agaricomycetidae</taxon>
        <taxon>Agaricales</taxon>
        <taxon>Agaricineae</taxon>
        <taxon>Crepidotaceae</taxon>
        <taxon>Crepidotus</taxon>
    </lineage>
</organism>